<evidence type="ECO:0000313" key="2">
    <source>
        <dbReference type="Proteomes" id="UP000307943"/>
    </source>
</evidence>
<organism evidence="1 2">
    <name type="scientific">Paenibacillus hemerocallicola</name>
    <dbReference type="NCBI Taxonomy" id="1172614"/>
    <lineage>
        <taxon>Bacteria</taxon>
        <taxon>Bacillati</taxon>
        <taxon>Bacillota</taxon>
        <taxon>Bacilli</taxon>
        <taxon>Bacillales</taxon>
        <taxon>Paenibacillaceae</taxon>
        <taxon>Paenibacillus</taxon>
    </lineage>
</organism>
<reference evidence="1 2" key="1">
    <citation type="submission" date="2019-05" db="EMBL/GenBank/DDBJ databases">
        <title>We sequenced the genome of Paenibacillus hemerocallicola KCTC 33185 for further insight into its adaptation and study the phylogeny of Paenibacillus.</title>
        <authorList>
            <person name="Narsing Rao M.P."/>
        </authorList>
    </citation>
    <scope>NUCLEOTIDE SEQUENCE [LARGE SCALE GENOMIC DNA]</scope>
    <source>
        <strain evidence="1 2">KCTC 33185</strain>
    </source>
</reference>
<dbReference type="AlphaFoldDB" id="A0A5C4TG44"/>
<accession>A0A5C4TG44</accession>
<comment type="caution">
    <text evidence="1">The sequence shown here is derived from an EMBL/GenBank/DDBJ whole genome shotgun (WGS) entry which is preliminary data.</text>
</comment>
<protein>
    <submittedName>
        <fullName evidence="1">FAD-dependent oxidoreductase</fullName>
    </submittedName>
</protein>
<dbReference type="PANTHER" id="PTHR42716:SF1">
    <property type="entry name" value="SLL0471 PROTEIN"/>
    <property type="match status" value="1"/>
</dbReference>
<dbReference type="InterPro" id="IPR036188">
    <property type="entry name" value="FAD/NAD-bd_sf"/>
</dbReference>
<dbReference type="Proteomes" id="UP000307943">
    <property type="component" value="Unassembled WGS sequence"/>
</dbReference>
<dbReference type="RefSeq" id="WP_139600422.1">
    <property type="nucleotide sequence ID" value="NZ_VDCQ01000002.1"/>
</dbReference>
<dbReference type="SUPFAM" id="SSF51905">
    <property type="entry name" value="FAD/NAD(P)-binding domain"/>
    <property type="match status" value="1"/>
</dbReference>
<dbReference type="Pfam" id="PF12831">
    <property type="entry name" value="FAD_oxidored"/>
    <property type="match status" value="2"/>
</dbReference>
<dbReference type="GO" id="GO:0009435">
    <property type="term" value="P:NAD+ biosynthetic process"/>
    <property type="evidence" value="ECO:0007669"/>
    <property type="project" value="InterPro"/>
</dbReference>
<sequence>MKKEYSAHVVIVGGSTGGCAAALAAARMGRNVIITEETDWLGGQLTSQAVPPDEHSYIEQFGCTRGYRRFRDGVRAYYSHHFPLTARARADSRLPFQIPLGCLIPVRMNNVIPACKNIGVTHITNGCYRLHPVEWNIGEAAGYLSAFCLDKGYSPRQVRNDREKLEQFQQMIAREGVEMQWPTSVK</sequence>
<keyword evidence="2" id="KW-1185">Reference proteome</keyword>
<dbReference type="OrthoDB" id="2492161at2"/>
<dbReference type="PROSITE" id="PS51257">
    <property type="entry name" value="PROKAR_LIPOPROTEIN"/>
    <property type="match status" value="1"/>
</dbReference>
<dbReference type="PANTHER" id="PTHR42716">
    <property type="entry name" value="L-ASPARTATE OXIDASE"/>
    <property type="match status" value="1"/>
</dbReference>
<dbReference type="Gene3D" id="3.40.50.720">
    <property type="entry name" value="NAD(P)-binding Rossmann-like Domain"/>
    <property type="match status" value="1"/>
</dbReference>
<dbReference type="EMBL" id="VDCQ01000002">
    <property type="protein sequence ID" value="TNJ67915.1"/>
    <property type="molecule type" value="Genomic_DNA"/>
</dbReference>
<proteinExistence type="predicted"/>
<gene>
    <name evidence="1" type="ORF">FE784_01860</name>
</gene>
<dbReference type="GO" id="GO:0008734">
    <property type="term" value="F:L-aspartate oxidase activity"/>
    <property type="evidence" value="ECO:0007669"/>
    <property type="project" value="InterPro"/>
</dbReference>
<dbReference type="InterPro" id="IPR005288">
    <property type="entry name" value="NadB"/>
</dbReference>
<name>A0A5C4TG44_9BACL</name>
<evidence type="ECO:0000313" key="1">
    <source>
        <dbReference type="EMBL" id="TNJ67915.1"/>
    </source>
</evidence>